<organism evidence="3 4">
    <name type="scientific">Salix dunnii</name>
    <dbReference type="NCBI Taxonomy" id="1413687"/>
    <lineage>
        <taxon>Eukaryota</taxon>
        <taxon>Viridiplantae</taxon>
        <taxon>Streptophyta</taxon>
        <taxon>Embryophyta</taxon>
        <taxon>Tracheophyta</taxon>
        <taxon>Spermatophyta</taxon>
        <taxon>Magnoliopsida</taxon>
        <taxon>eudicotyledons</taxon>
        <taxon>Gunneridae</taxon>
        <taxon>Pentapetalae</taxon>
        <taxon>rosids</taxon>
        <taxon>fabids</taxon>
        <taxon>Malpighiales</taxon>
        <taxon>Salicaceae</taxon>
        <taxon>Saliceae</taxon>
        <taxon>Salix</taxon>
    </lineage>
</organism>
<proteinExistence type="predicted"/>
<dbReference type="AlphaFoldDB" id="A0A835K0G4"/>
<accession>A0A835K0G4</accession>
<keyword evidence="4" id="KW-1185">Reference proteome</keyword>
<name>A0A835K0G4_9ROSI</name>
<feature type="coiled-coil region" evidence="1">
    <location>
        <begin position="126"/>
        <end position="160"/>
    </location>
</feature>
<feature type="coiled-coil region" evidence="1">
    <location>
        <begin position="232"/>
        <end position="259"/>
    </location>
</feature>
<evidence type="ECO:0000313" key="4">
    <source>
        <dbReference type="Proteomes" id="UP000657918"/>
    </source>
</evidence>
<keyword evidence="1" id="KW-0175">Coiled coil</keyword>
<evidence type="ECO:0000313" key="3">
    <source>
        <dbReference type="EMBL" id="KAF9677785.1"/>
    </source>
</evidence>
<feature type="region of interest" description="Disordered" evidence="2">
    <location>
        <begin position="278"/>
        <end position="301"/>
    </location>
</feature>
<evidence type="ECO:0000256" key="1">
    <source>
        <dbReference type="SAM" id="Coils"/>
    </source>
</evidence>
<sequence length="301" mass="34900">MSIGHWTWAALFTGDFSSFDEIIRIELAQLARYILPQSTANLWQAQFIDGGASVRNLCRSHAFLLAQTPTMDCLSGKKKSKQSEKGLRGLTEKVWLFQEEIQAIMYEREREARAYERNMIVFALKKADWKQERKKLKEEVRRLRKVVEEKDERVRALEDRSIIGAESEKRDEFLGTTGFLVEQMREERMWRDEAVDKWKKLYLAIKAELDDLIQKANHGDGLYGKPEGEELIEELKMEVKAKEGCIDDLKARLASAKKEEYNRAREVDILRQSLKIMSSRKAPSFAPSKPKLELVKQGTKA</sequence>
<comment type="caution">
    <text evidence="3">The sequence shown here is derived from an EMBL/GenBank/DDBJ whole genome shotgun (WGS) entry which is preliminary data.</text>
</comment>
<dbReference type="Proteomes" id="UP000657918">
    <property type="component" value="Chromosome 8"/>
</dbReference>
<gene>
    <name evidence="3" type="ORF">SADUNF_Sadunf08G0143600</name>
</gene>
<dbReference type="OrthoDB" id="1869333at2759"/>
<dbReference type="EMBL" id="JADGMS010000008">
    <property type="protein sequence ID" value="KAF9677785.1"/>
    <property type="molecule type" value="Genomic_DNA"/>
</dbReference>
<reference evidence="3 4" key="1">
    <citation type="submission" date="2020-10" db="EMBL/GenBank/DDBJ databases">
        <title>Plant Genome Project.</title>
        <authorList>
            <person name="Zhang R.-G."/>
        </authorList>
    </citation>
    <scope>NUCLEOTIDE SEQUENCE [LARGE SCALE GENOMIC DNA]</scope>
    <source>
        <strain evidence="3">FAFU-HL-1</strain>
        <tissue evidence="3">Leaf</tissue>
    </source>
</reference>
<protein>
    <submittedName>
        <fullName evidence="3">Uncharacterized protein</fullName>
    </submittedName>
</protein>
<evidence type="ECO:0000256" key="2">
    <source>
        <dbReference type="SAM" id="MobiDB-lite"/>
    </source>
</evidence>
<dbReference type="PANTHER" id="PTHR37226">
    <property type="entry name" value="GOLGIN FAMILY A PROTEIN"/>
    <property type="match status" value="1"/>
</dbReference>
<dbReference type="PANTHER" id="PTHR37226:SF4">
    <property type="entry name" value="GOLGIN FAMILY A PROTEIN"/>
    <property type="match status" value="1"/>
</dbReference>